<evidence type="ECO:0000313" key="2">
    <source>
        <dbReference type="Proteomes" id="UP000054007"/>
    </source>
</evidence>
<feature type="non-terminal residue" evidence="1">
    <location>
        <position position="1"/>
    </location>
</feature>
<accession>A0A0D7AQZ0</accession>
<dbReference type="Proteomes" id="UP000054007">
    <property type="component" value="Unassembled WGS sequence"/>
</dbReference>
<protein>
    <submittedName>
        <fullName evidence="1">Uncharacterized protein</fullName>
    </submittedName>
</protein>
<keyword evidence="2" id="KW-1185">Reference proteome</keyword>
<proteinExistence type="predicted"/>
<evidence type="ECO:0000313" key="1">
    <source>
        <dbReference type="EMBL" id="KIY60758.1"/>
    </source>
</evidence>
<dbReference type="OrthoDB" id="3214991at2759"/>
<gene>
    <name evidence="1" type="ORF">CYLTODRAFT_415926</name>
</gene>
<feature type="non-terminal residue" evidence="1">
    <location>
        <position position="528"/>
    </location>
</feature>
<reference evidence="1 2" key="1">
    <citation type="journal article" date="2015" name="Fungal Genet. Biol.">
        <title>Evolution of novel wood decay mechanisms in Agaricales revealed by the genome sequences of Fistulina hepatica and Cylindrobasidium torrendii.</title>
        <authorList>
            <person name="Floudas D."/>
            <person name="Held B.W."/>
            <person name="Riley R."/>
            <person name="Nagy L.G."/>
            <person name="Koehler G."/>
            <person name="Ransdell A.S."/>
            <person name="Younus H."/>
            <person name="Chow J."/>
            <person name="Chiniquy J."/>
            <person name="Lipzen A."/>
            <person name="Tritt A."/>
            <person name="Sun H."/>
            <person name="Haridas S."/>
            <person name="LaButti K."/>
            <person name="Ohm R.A."/>
            <person name="Kues U."/>
            <person name="Blanchette R.A."/>
            <person name="Grigoriev I.V."/>
            <person name="Minto R.E."/>
            <person name="Hibbett D.S."/>
        </authorList>
    </citation>
    <scope>NUCLEOTIDE SEQUENCE [LARGE SCALE GENOMIC DNA]</scope>
    <source>
        <strain evidence="1 2">FP15055 ss-10</strain>
    </source>
</reference>
<dbReference type="EMBL" id="KN881287">
    <property type="protein sequence ID" value="KIY60758.1"/>
    <property type="molecule type" value="Genomic_DNA"/>
</dbReference>
<name>A0A0D7AQZ0_9AGAR</name>
<dbReference type="AlphaFoldDB" id="A0A0D7AQZ0"/>
<sequence>LSTDIRYILYFGVTRDPFKGLLENQIHTCWARYLLHLFPRDRDLGDESAPRDIYCETDSDSDMPVDTQHENDMDIVPDNMDAGSFRATNAAQSLPRPSQVRTQASGFVLTVPSGDIWADSEIIDASVSSRPASYTIDSWAHEVARAACGSSEPPNINITASSVAGAARMFLDVIQECRLSGDYTRLVGSYGHRSIVIIPSDESSIISSGPGVVREVLYHAWESFIAGPRAHHFLAELSNNFSTLSLAPFPSSQRENEMQDFGAMAGLLIAGNEYPVPLAPSLLRVMIAGGNLGSLTRQFVAEWFPLAVELVDDWHDIGLGELGQHQGIVDHFIEYSNIQVDRLQYRDHAGHSQLGALILAQLVLFGSQIKSPGDFTHPDLTAFATGFSLTCSSGFSLTKSESDLDTQAIQECEGGADTFISTLSTSSLQDISALLDHMDINLGSSEQLRLLRNALSDNHFTFHNLLKQFFIRSGPPAPGFHQLMLETGVRTSTMGTEDDMYQPIYRAKVWLRAATGSPIIDPRGSPIE</sequence>
<organism evidence="1 2">
    <name type="scientific">Cylindrobasidium torrendii FP15055 ss-10</name>
    <dbReference type="NCBI Taxonomy" id="1314674"/>
    <lineage>
        <taxon>Eukaryota</taxon>
        <taxon>Fungi</taxon>
        <taxon>Dikarya</taxon>
        <taxon>Basidiomycota</taxon>
        <taxon>Agaricomycotina</taxon>
        <taxon>Agaricomycetes</taxon>
        <taxon>Agaricomycetidae</taxon>
        <taxon>Agaricales</taxon>
        <taxon>Marasmiineae</taxon>
        <taxon>Physalacriaceae</taxon>
        <taxon>Cylindrobasidium</taxon>
    </lineage>
</organism>